<evidence type="ECO:0000313" key="2">
    <source>
        <dbReference type="Proteomes" id="UP001595932"/>
    </source>
</evidence>
<name>A0ABV9M8X8_9BACL</name>
<proteinExistence type="predicted"/>
<keyword evidence="2" id="KW-1185">Reference proteome</keyword>
<comment type="caution">
    <text evidence="1">The sequence shown here is derived from an EMBL/GenBank/DDBJ whole genome shotgun (WGS) entry which is preliminary data.</text>
</comment>
<reference evidence="2" key="1">
    <citation type="journal article" date="2019" name="Int. J. Syst. Evol. Microbiol.">
        <title>The Global Catalogue of Microorganisms (GCM) 10K type strain sequencing project: providing services to taxonomists for standard genome sequencing and annotation.</title>
        <authorList>
            <consortium name="The Broad Institute Genomics Platform"/>
            <consortium name="The Broad Institute Genome Sequencing Center for Infectious Disease"/>
            <person name="Wu L."/>
            <person name="Ma J."/>
        </authorList>
    </citation>
    <scope>NUCLEOTIDE SEQUENCE [LARGE SCALE GENOMIC DNA]</scope>
    <source>
        <strain evidence="2">CGMCC 1.12151</strain>
    </source>
</reference>
<dbReference type="RefSeq" id="WP_377277357.1">
    <property type="nucleotide sequence ID" value="NZ_JBHSGL010000005.1"/>
</dbReference>
<dbReference type="Proteomes" id="UP001595932">
    <property type="component" value="Unassembled WGS sequence"/>
</dbReference>
<gene>
    <name evidence="1" type="ORF">ACFO5U_05370</name>
</gene>
<accession>A0ABV9M8X8</accession>
<dbReference type="Pfam" id="PF10711">
    <property type="entry name" value="DUF2513"/>
    <property type="match status" value="1"/>
</dbReference>
<evidence type="ECO:0000313" key="1">
    <source>
        <dbReference type="EMBL" id="MFC4712272.1"/>
    </source>
</evidence>
<protein>
    <submittedName>
        <fullName evidence="1">DUF2513 domain-containing protein</fullName>
    </submittedName>
</protein>
<sequence length="126" mass="14105">MKLDQDCVRDLLLVFEEHLGLNDRPFVSKFVPTHLEDRYDQEKILYTTLMLYESGLISGRTINVDGGVYDFVIFSLTPEGHAFIDNVRDPKIWAKTKNAVSGIAGVSLPVVAQLAQQLVKEKLGLA</sequence>
<dbReference type="InterPro" id="IPR019650">
    <property type="entry name" value="DUF2513"/>
</dbReference>
<organism evidence="1 2">
    <name type="scientific">Planococcus dechangensis</name>
    <dbReference type="NCBI Taxonomy" id="1176255"/>
    <lineage>
        <taxon>Bacteria</taxon>
        <taxon>Bacillati</taxon>
        <taxon>Bacillota</taxon>
        <taxon>Bacilli</taxon>
        <taxon>Bacillales</taxon>
        <taxon>Caryophanaceae</taxon>
        <taxon>Planococcus</taxon>
    </lineage>
</organism>
<dbReference type="EMBL" id="JBHSGL010000005">
    <property type="protein sequence ID" value="MFC4712272.1"/>
    <property type="molecule type" value="Genomic_DNA"/>
</dbReference>